<feature type="region of interest" description="Disordered" evidence="1">
    <location>
        <begin position="199"/>
        <end position="275"/>
    </location>
</feature>
<dbReference type="SUPFAM" id="SSF52540">
    <property type="entry name" value="P-loop containing nucleoside triphosphate hydrolases"/>
    <property type="match status" value="1"/>
</dbReference>
<dbReference type="Gene3D" id="6.10.280.40">
    <property type="match status" value="1"/>
</dbReference>
<evidence type="ECO:0000313" key="3">
    <source>
        <dbReference type="EMBL" id="WVZ15406.1"/>
    </source>
</evidence>
<keyword evidence="4" id="KW-1185">Reference proteome</keyword>
<feature type="compositionally biased region" description="Basic and acidic residues" evidence="1">
    <location>
        <begin position="93"/>
        <end position="110"/>
    </location>
</feature>
<reference evidence="3 4" key="1">
    <citation type="journal article" date="2023" name="Life. Sci Alliance">
        <title>Evolutionary insights into 3D genome organization and epigenetic landscape of Vigna mungo.</title>
        <authorList>
            <person name="Junaid A."/>
            <person name="Singh B."/>
            <person name="Bhatia S."/>
        </authorList>
    </citation>
    <scope>NUCLEOTIDE SEQUENCE [LARGE SCALE GENOMIC DNA]</scope>
    <source>
        <strain evidence="3">Urdbean</strain>
    </source>
</reference>
<dbReference type="Pfam" id="PF25568">
    <property type="entry name" value="AAA_lid_At3g28540"/>
    <property type="match status" value="1"/>
</dbReference>
<feature type="compositionally biased region" description="Basic and acidic residues" evidence="1">
    <location>
        <begin position="227"/>
        <end position="275"/>
    </location>
</feature>
<evidence type="ECO:0000313" key="4">
    <source>
        <dbReference type="Proteomes" id="UP001374535"/>
    </source>
</evidence>
<feature type="compositionally biased region" description="Basic and acidic residues" evidence="1">
    <location>
        <begin position="202"/>
        <end position="219"/>
    </location>
</feature>
<dbReference type="PANTHER" id="PTHR23070">
    <property type="entry name" value="BCS1 AAA-TYPE ATPASE"/>
    <property type="match status" value="1"/>
</dbReference>
<feature type="region of interest" description="Disordered" evidence="1">
    <location>
        <begin position="91"/>
        <end position="114"/>
    </location>
</feature>
<dbReference type="InterPro" id="IPR027417">
    <property type="entry name" value="P-loop_NTPase"/>
</dbReference>
<feature type="domain" description="AAA+ ATPase At3g28540-like C-terminal" evidence="2">
    <location>
        <begin position="157"/>
        <end position="228"/>
    </location>
</feature>
<dbReference type="AlphaFoldDB" id="A0AAQ3S4D4"/>
<dbReference type="InterPro" id="IPR050747">
    <property type="entry name" value="Mitochondrial_chaperone_BCS1"/>
</dbReference>
<gene>
    <name evidence="3" type="ORF">V8G54_012972</name>
</gene>
<evidence type="ECO:0000256" key="1">
    <source>
        <dbReference type="SAM" id="MobiDB-lite"/>
    </source>
</evidence>
<accession>A0AAQ3S4D4</accession>
<organism evidence="3 4">
    <name type="scientific">Vigna mungo</name>
    <name type="common">Black gram</name>
    <name type="synonym">Phaseolus mungo</name>
    <dbReference type="NCBI Taxonomy" id="3915"/>
    <lineage>
        <taxon>Eukaryota</taxon>
        <taxon>Viridiplantae</taxon>
        <taxon>Streptophyta</taxon>
        <taxon>Embryophyta</taxon>
        <taxon>Tracheophyta</taxon>
        <taxon>Spermatophyta</taxon>
        <taxon>Magnoliopsida</taxon>
        <taxon>eudicotyledons</taxon>
        <taxon>Gunneridae</taxon>
        <taxon>Pentapetalae</taxon>
        <taxon>rosids</taxon>
        <taxon>fabids</taxon>
        <taxon>Fabales</taxon>
        <taxon>Fabaceae</taxon>
        <taxon>Papilionoideae</taxon>
        <taxon>50 kb inversion clade</taxon>
        <taxon>NPAAA clade</taxon>
        <taxon>indigoferoid/millettioid clade</taxon>
        <taxon>Phaseoleae</taxon>
        <taxon>Vigna</taxon>
    </lineage>
</organism>
<protein>
    <recommendedName>
        <fullName evidence="2">AAA+ ATPase At3g28540-like C-terminal domain-containing protein</fullName>
    </recommendedName>
</protein>
<dbReference type="Gene3D" id="3.40.50.300">
    <property type="entry name" value="P-loop containing nucleotide triphosphate hydrolases"/>
    <property type="match status" value="2"/>
</dbReference>
<dbReference type="InterPro" id="IPR058017">
    <property type="entry name" value="At3g28540-like_C"/>
</dbReference>
<proteinExistence type="predicted"/>
<evidence type="ECO:0000259" key="2">
    <source>
        <dbReference type="Pfam" id="PF25568"/>
    </source>
</evidence>
<dbReference type="Proteomes" id="UP001374535">
    <property type="component" value="Chromosome 4"/>
</dbReference>
<name>A0AAQ3S4D4_VIGMU</name>
<dbReference type="EMBL" id="CP144697">
    <property type="protein sequence ID" value="WVZ15406.1"/>
    <property type="molecule type" value="Genomic_DNA"/>
</dbReference>
<sequence length="275" mass="32288">MSYIKHVLEEGKEIELTNRQLKLYTNKHPASFETLAMDQKRKEDILKDLAKFKKGKEYYSKIGKAWKRGYLLYGPPGKSITVIDLTGQRKKKKEEVENEEPKDRMRKNEEESSQSSKVTLSGLLNFIDGIWSACGGERIIIFIRRGRMDKHIEMSYCCFDAFKVLAKNYLDVESHLLFGRIGTLLQETEMSPADVVENLMPKSEDEDKNKEENANKKEEEEGEEILEEKAKQEYTQERREQKELEEEKAKKESTQNKEINKEKTRENEVKENRFC</sequence>